<evidence type="ECO:0000313" key="16">
    <source>
        <dbReference type="Proteomes" id="UP000036681"/>
    </source>
</evidence>
<keyword evidence="5 12" id="KW-0028">Amino-acid biosynthesis</keyword>
<feature type="active site" description="For GATase activity" evidence="12">
    <location>
        <position position="2"/>
    </location>
</feature>
<feature type="site" description="Important for beta-aspartyl-AMP intermediate formation" evidence="14">
    <location>
        <position position="340"/>
    </location>
</feature>
<dbReference type="Pfam" id="PF00733">
    <property type="entry name" value="Asn_synthase"/>
    <property type="match status" value="1"/>
</dbReference>
<feature type="domain" description="Glutamine amidotransferase type-2" evidence="15">
    <location>
        <begin position="2"/>
        <end position="183"/>
    </location>
</feature>
<dbReference type="Pfam" id="PF13537">
    <property type="entry name" value="GATase_7"/>
    <property type="match status" value="1"/>
</dbReference>
<dbReference type="InterPro" id="IPR050795">
    <property type="entry name" value="Asn_Synthetase"/>
</dbReference>
<dbReference type="WBParaSite" id="ALUE_0001379701-mRNA-1">
    <property type="protein sequence ID" value="ALUE_0001379701-mRNA-1"/>
    <property type="gene ID" value="ALUE_0001379701"/>
</dbReference>
<dbReference type="FunFam" id="3.40.50.620:FF:000263">
    <property type="entry name" value="Asparagine synthetase"/>
    <property type="match status" value="1"/>
</dbReference>
<keyword evidence="7 11" id="KW-0067">ATP-binding</keyword>
<protein>
    <recommendedName>
        <fullName evidence="3">Asparagine synthetase [glutamine-hydrolyzing]</fullName>
        <ecNumber evidence="2">6.3.5.4</ecNumber>
    </recommendedName>
    <alternativeName>
        <fullName evidence="9">Glutamine-dependent asparagine synthetase</fullName>
    </alternativeName>
</protein>
<dbReference type="Proteomes" id="UP000036681">
    <property type="component" value="Unplaced"/>
</dbReference>
<dbReference type="GO" id="GO:0004066">
    <property type="term" value="F:asparagine synthase (glutamine-hydrolyzing) activity"/>
    <property type="evidence" value="ECO:0007669"/>
    <property type="project" value="UniProtKB-EC"/>
</dbReference>
<keyword evidence="8 12" id="KW-0061">Asparagine biosynthesis</keyword>
<dbReference type="CDD" id="cd01991">
    <property type="entry name" value="Asn_synthase_B_C"/>
    <property type="match status" value="1"/>
</dbReference>
<name>A0A0M3I8T7_ASCLU</name>
<proteinExistence type="predicted"/>
<evidence type="ECO:0000256" key="14">
    <source>
        <dbReference type="PIRSR" id="PIRSR001589-3"/>
    </source>
</evidence>
<organism evidence="16 17">
    <name type="scientific">Ascaris lumbricoides</name>
    <name type="common">Giant roundworm</name>
    <dbReference type="NCBI Taxonomy" id="6252"/>
    <lineage>
        <taxon>Eukaryota</taxon>
        <taxon>Metazoa</taxon>
        <taxon>Ecdysozoa</taxon>
        <taxon>Nematoda</taxon>
        <taxon>Chromadorea</taxon>
        <taxon>Rhabditida</taxon>
        <taxon>Spirurina</taxon>
        <taxon>Ascaridomorpha</taxon>
        <taxon>Ascaridoidea</taxon>
        <taxon>Ascarididae</taxon>
        <taxon>Ascaris</taxon>
    </lineage>
</organism>
<dbReference type="InterPro" id="IPR006426">
    <property type="entry name" value="Asn_synth_AEB"/>
</dbReference>
<evidence type="ECO:0000256" key="6">
    <source>
        <dbReference type="ARBA" id="ARBA00022741"/>
    </source>
</evidence>
<dbReference type="PANTHER" id="PTHR11772">
    <property type="entry name" value="ASPARAGINE SYNTHETASE"/>
    <property type="match status" value="1"/>
</dbReference>
<accession>A0A0M3I8T7</accession>
<comment type="catalytic activity">
    <reaction evidence="10">
        <text>L-aspartate + L-glutamine + ATP + H2O = L-asparagine + L-glutamate + AMP + diphosphate + H(+)</text>
        <dbReference type="Rhea" id="RHEA:12228"/>
        <dbReference type="ChEBI" id="CHEBI:15377"/>
        <dbReference type="ChEBI" id="CHEBI:15378"/>
        <dbReference type="ChEBI" id="CHEBI:29985"/>
        <dbReference type="ChEBI" id="CHEBI:29991"/>
        <dbReference type="ChEBI" id="CHEBI:30616"/>
        <dbReference type="ChEBI" id="CHEBI:33019"/>
        <dbReference type="ChEBI" id="CHEBI:58048"/>
        <dbReference type="ChEBI" id="CHEBI:58359"/>
        <dbReference type="ChEBI" id="CHEBI:456215"/>
        <dbReference type="EC" id="6.3.5.4"/>
    </reaction>
</comment>
<evidence type="ECO:0000256" key="2">
    <source>
        <dbReference type="ARBA" id="ARBA00012737"/>
    </source>
</evidence>
<keyword evidence="6 11" id="KW-0547">Nucleotide-binding</keyword>
<dbReference type="GO" id="GO:0005829">
    <property type="term" value="C:cytosol"/>
    <property type="evidence" value="ECO:0007669"/>
    <property type="project" value="TreeGrafter"/>
</dbReference>
<evidence type="ECO:0000256" key="3">
    <source>
        <dbReference type="ARBA" id="ARBA00021389"/>
    </source>
</evidence>
<evidence type="ECO:0000256" key="4">
    <source>
        <dbReference type="ARBA" id="ARBA00022598"/>
    </source>
</evidence>
<evidence type="ECO:0000256" key="11">
    <source>
        <dbReference type="PIRNR" id="PIRNR001589"/>
    </source>
</evidence>
<dbReference type="PIRSF" id="PIRSF001589">
    <property type="entry name" value="Asn_synthetase_glu-h"/>
    <property type="match status" value="1"/>
</dbReference>
<feature type="binding site" evidence="13">
    <location>
        <position position="95"/>
    </location>
    <ligand>
        <name>L-glutamine</name>
        <dbReference type="ChEBI" id="CHEBI:58359"/>
    </ligand>
</feature>
<keyword evidence="16" id="KW-1185">Reference proteome</keyword>
<evidence type="ECO:0000259" key="15">
    <source>
        <dbReference type="PROSITE" id="PS51278"/>
    </source>
</evidence>
<evidence type="ECO:0000313" key="17">
    <source>
        <dbReference type="WBParaSite" id="ALUE_0001379701-mRNA-1"/>
    </source>
</evidence>
<dbReference type="EC" id="6.3.5.4" evidence="2"/>
<dbReference type="GO" id="GO:0070981">
    <property type="term" value="P:L-asparagine biosynthetic process"/>
    <property type="evidence" value="ECO:0007669"/>
    <property type="project" value="UniProtKB-UniPathway"/>
</dbReference>
<dbReference type="AlphaFoldDB" id="A0A0M3I8T7"/>
<evidence type="ECO:0000256" key="8">
    <source>
        <dbReference type="ARBA" id="ARBA00022888"/>
    </source>
</evidence>
<dbReference type="InterPro" id="IPR001962">
    <property type="entry name" value="Asn_synthase"/>
</dbReference>
<feature type="binding site" evidence="13">
    <location>
        <position position="263"/>
    </location>
    <ligand>
        <name>ATP</name>
        <dbReference type="ChEBI" id="CHEBI:30616"/>
    </ligand>
</feature>
<dbReference type="InterPro" id="IPR017932">
    <property type="entry name" value="GATase_2_dom"/>
</dbReference>
<keyword evidence="12" id="KW-0315">Glutamine amidotransferase</keyword>
<dbReference type="Gene3D" id="3.40.50.620">
    <property type="entry name" value="HUPs"/>
    <property type="match status" value="1"/>
</dbReference>
<reference evidence="17" key="1">
    <citation type="submission" date="2017-02" db="UniProtKB">
        <authorList>
            <consortium name="WormBaseParasite"/>
        </authorList>
    </citation>
    <scope>IDENTIFICATION</scope>
</reference>
<dbReference type="InterPro" id="IPR014729">
    <property type="entry name" value="Rossmann-like_a/b/a_fold"/>
</dbReference>
<sequence length="551" mass="62472">MCGIWALLGEQFTQEHERQFLKISGRGPDLSVLANVHPNVWLGFHRLAIVEPGNAASEQPIVYEKLSVICNGEIYNHRELKARSGLNGIRNGASDCAAIVHAFVIFNGDLRRVCASLDGVFAFIITDNKFIYIGRDPIGIRPLFYGFTSSEEFLIGSELKSIEKLCDRAFIFPPGCCARIPITPRITNIDIHRYYVIPSLADRIIPMNITQSLIRQTLICAVQKRLMGNRQFGFMLSGGLDSSLIAAIASRFLIEQRPIAFSVGFEDSPDIENARAVAKHLDIEHRILIITPEECIKIVPEVIYALETFEPLIVRCGVAHYLLCKHIAATSDVKVLLSGEGADELFGSYAYMQRAPSPTYLHREIVRRLRLLHHYDVLRCDRATSCHGLEIRVPFLDKKFVDLVVRLPPTYKLMPGKLEKYALRSAFEGWLPDEVLWRSKEGFSEALGKIDLGDIINDHVNKMISDEQFDERHRLFPQKTPDSKEELWYRMLFEGIFDIFKIDSTLHTKVYQTAAWQNAEEKENLPLSETNQNAVRLRRRSTGSSTLIGIA</sequence>
<dbReference type="SUPFAM" id="SSF56235">
    <property type="entry name" value="N-terminal nucleophile aminohydrolases (Ntn hydrolases)"/>
    <property type="match status" value="1"/>
</dbReference>
<dbReference type="InterPro" id="IPR029055">
    <property type="entry name" value="Ntn_hydrolases_N"/>
</dbReference>
<evidence type="ECO:0000256" key="7">
    <source>
        <dbReference type="ARBA" id="ARBA00022840"/>
    </source>
</evidence>
<dbReference type="SUPFAM" id="SSF52402">
    <property type="entry name" value="Adenine nucleotide alpha hydrolases-like"/>
    <property type="match status" value="1"/>
</dbReference>
<evidence type="ECO:0000256" key="5">
    <source>
        <dbReference type="ARBA" id="ARBA00022605"/>
    </source>
</evidence>
<comment type="pathway">
    <text evidence="1">Amino-acid biosynthesis; L-asparagine biosynthesis; L-asparagine from L-aspartate (L-Gln route): step 1/1.</text>
</comment>
<dbReference type="PROSITE" id="PS51278">
    <property type="entry name" value="GATASE_TYPE_2"/>
    <property type="match status" value="1"/>
</dbReference>
<evidence type="ECO:0000256" key="10">
    <source>
        <dbReference type="ARBA" id="ARBA00048741"/>
    </source>
</evidence>
<dbReference type="Gene3D" id="3.60.20.10">
    <property type="entry name" value="Glutamine Phosphoribosylpyrophosphate, subunit 1, domain 1"/>
    <property type="match status" value="1"/>
</dbReference>
<dbReference type="GO" id="GO:0005524">
    <property type="term" value="F:ATP binding"/>
    <property type="evidence" value="ECO:0007669"/>
    <property type="project" value="UniProtKB-KW"/>
</dbReference>
<evidence type="ECO:0000256" key="12">
    <source>
        <dbReference type="PIRSR" id="PIRSR001589-1"/>
    </source>
</evidence>
<dbReference type="UniPathway" id="UPA00134">
    <property type="reaction ID" value="UER00195"/>
</dbReference>
<dbReference type="PANTHER" id="PTHR11772:SF23">
    <property type="entry name" value="ASPARAGINE SYNTHETASE [GLUTAMINE-HYDROLYZING]"/>
    <property type="match status" value="1"/>
</dbReference>
<feature type="binding site" evidence="13">
    <location>
        <begin position="338"/>
        <end position="339"/>
    </location>
    <ligand>
        <name>ATP</name>
        <dbReference type="ChEBI" id="CHEBI:30616"/>
    </ligand>
</feature>
<keyword evidence="4" id="KW-0436">Ligase</keyword>
<evidence type="ECO:0000256" key="9">
    <source>
        <dbReference type="ARBA" id="ARBA00030234"/>
    </source>
</evidence>
<evidence type="ECO:0000256" key="1">
    <source>
        <dbReference type="ARBA" id="ARBA00005187"/>
    </source>
</evidence>
<evidence type="ECO:0000256" key="13">
    <source>
        <dbReference type="PIRSR" id="PIRSR001589-2"/>
    </source>
</evidence>